<proteinExistence type="predicted"/>
<gene>
    <name evidence="1" type="ORF">ACCO45_003323</name>
</gene>
<organism evidence="1 2">
    <name type="scientific">Purpureocillium lilacinum</name>
    <name type="common">Paecilomyces lilacinus</name>
    <dbReference type="NCBI Taxonomy" id="33203"/>
    <lineage>
        <taxon>Eukaryota</taxon>
        <taxon>Fungi</taxon>
        <taxon>Dikarya</taxon>
        <taxon>Ascomycota</taxon>
        <taxon>Pezizomycotina</taxon>
        <taxon>Sordariomycetes</taxon>
        <taxon>Hypocreomycetidae</taxon>
        <taxon>Hypocreales</taxon>
        <taxon>Ophiocordycipitaceae</taxon>
        <taxon>Purpureocillium</taxon>
    </lineage>
</organism>
<dbReference type="EMBL" id="JBGNUJ010000003">
    <property type="protein sequence ID" value="KAL3961800.1"/>
    <property type="molecule type" value="Genomic_DNA"/>
</dbReference>
<evidence type="ECO:0000313" key="2">
    <source>
        <dbReference type="Proteomes" id="UP001638806"/>
    </source>
</evidence>
<evidence type="ECO:0000313" key="1">
    <source>
        <dbReference type="EMBL" id="KAL3961800.1"/>
    </source>
</evidence>
<dbReference type="Proteomes" id="UP001638806">
    <property type="component" value="Unassembled WGS sequence"/>
</dbReference>
<sequence>MRARPGAPTSLSSGTAAYAPTSFCLLHTSSHAAVETTPQPARLPNNNIRASCVRHLSLVVVDEAELGALVALGDDDVAAVPPLAVDVLEAPDLGGGPAVVLADDVAADEGLAIALGQPALLEVLVGDVIHGNPAALALDIAEQPVRVVARQVVEAAGLLGGAQARGRLLDVDVGEGAVGRRGRLGGASYWLTSMVMVARPTPLRTR</sequence>
<accession>A0ACC4DZJ8</accession>
<keyword evidence="2" id="KW-1185">Reference proteome</keyword>
<reference evidence="1" key="1">
    <citation type="submission" date="2024-12" db="EMBL/GenBank/DDBJ databases">
        <title>Comparative genomics and development of molecular markers within Purpureocillium lilacinum and among Purpureocillium species.</title>
        <authorList>
            <person name="Yeh Z.-Y."/>
            <person name="Ni N.-T."/>
            <person name="Lo P.-H."/>
            <person name="Mushyakhwo K."/>
            <person name="Lin C.-F."/>
            <person name="Nai Y.-S."/>
        </authorList>
    </citation>
    <scope>NUCLEOTIDE SEQUENCE</scope>
    <source>
        <strain evidence="1">NCHU-NPUST-175</strain>
    </source>
</reference>
<comment type="caution">
    <text evidence="1">The sequence shown here is derived from an EMBL/GenBank/DDBJ whole genome shotgun (WGS) entry which is preliminary data.</text>
</comment>
<protein>
    <submittedName>
        <fullName evidence="1">Uncharacterized protein</fullName>
    </submittedName>
</protein>
<name>A0ACC4DZJ8_PURLI</name>